<dbReference type="InterPro" id="IPR027417">
    <property type="entry name" value="P-loop_NTPase"/>
</dbReference>
<evidence type="ECO:0000256" key="9">
    <source>
        <dbReference type="ARBA" id="ARBA00023204"/>
    </source>
</evidence>
<dbReference type="Gene3D" id="3.90.320.10">
    <property type="match status" value="1"/>
</dbReference>
<accession>A0A8I0KWN7</accession>
<evidence type="ECO:0000313" key="18">
    <source>
        <dbReference type="Proteomes" id="UP000627538"/>
    </source>
</evidence>
<keyword evidence="4 14" id="KW-0378">Hydrolase</keyword>
<dbReference type="GO" id="GO:0003677">
    <property type="term" value="F:DNA binding"/>
    <property type="evidence" value="ECO:0007669"/>
    <property type="project" value="UniProtKB-KW"/>
</dbReference>
<dbReference type="Gene3D" id="1.10.486.10">
    <property type="entry name" value="PCRA, domain 4"/>
    <property type="match status" value="1"/>
</dbReference>
<keyword evidence="2 14" id="KW-0547">Nucleotide-binding</keyword>
<evidence type="ECO:0000256" key="2">
    <source>
        <dbReference type="ARBA" id="ARBA00022741"/>
    </source>
</evidence>
<dbReference type="Pfam" id="PF12705">
    <property type="entry name" value="PDDEXK_1"/>
    <property type="match status" value="1"/>
</dbReference>
<evidence type="ECO:0000259" key="16">
    <source>
        <dbReference type="PROSITE" id="PS51217"/>
    </source>
</evidence>
<dbReference type="GO" id="GO:0005829">
    <property type="term" value="C:cytosol"/>
    <property type="evidence" value="ECO:0007669"/>
    <property type="project" value="TreeGrafter"/>
</dbReference>
<comment type="catalytic activity">
    <reaction evidence="13">
        <text>ATP + H2O = ADP + phosphate + H(+)</text>
        <dbReference type="Rhea" id="RHEA:13065"/>
        <dbReference type="ChEBI" id="CHEBI:15377"/>
        <dbReference type="ChEBI" id="CHEBI:15378"/>
        <dbReference type="ChEBI" id="CHEBI:30616"/>
        <dbReference type="ChEBI" id="CHEBI:43474"/>
        <dbReference type="ChEBI" id="CHEBI:456216"/>
        <dbReference type="EC" id="5.6.2.4"/>
    </reaction>
</comment>
<dbReference type="Pfam" id="PF13361">
    <property type="entry name" value="UvrD_C"/>
    <property type="match status" value="1"/>
</dbReference>
<dbReference type="Proteomes" id="UP000627538">
    <property type="component" value="Unassembled WGS sequence"/>
</dbReference>
<dbReference type="GO" id="GO:0004527">
    <property type="term" value="F:exonuclease activity"/>
    <property type="evidence" value="ECO:0007669"/>
    <property type="project" value="UniProtKB-KW"/>
</dbReference>
<keyword evidence="6" id="KW-0269">Exonuclease</keyword>
<sequence>MSATTLSAADLAAALGSLDPTEEQTRVIEADLEPLLVVAGAGSGKTATMTQRVIYLVATGQVRADEVLGLTFTRKAAAELNARISAQLEALASALPHVGIDRSRMPTVSTYNAFASQLVRDYGVQIGVDPSARLLDDAERHQIIGQLIDARAENLAGDKARSSLVETTVALADQLANHRLSGVDGEAESGDRAQACAQALRTEWRAIEQAIEADTDGKSLTVPMCEVRDSWLRRVELMDVVTDYTRYKRDHNLVDFADQILLARDLVRDEAVRDAVGQRYRAIFLDEFQDTSEGQMELLSRLFAGAGVTAVGDPNQAIYSWRGASQAALHSFHELFGGQASLTLSTAWRNDQAILDLANTVSAELALTPEYWRGKAATASIPTLRLHSRPGAGKGTIYRGRFAHIDDEIDAIAEYLQAHADPARSAAILVRTRTHIPALAERLRSRDIPVVLDAVSLLEIPGIVDVCAALHVSANAARGDHLMRLLTNVGVGAADLEVLWRWARERARDAYPDDSAQDRSGVAYLLDAVDSPPPIGWGAAEYADAKGFSPAAHARVARLSAVLRQLRHASCGPLPRLVERAVQLLGVDLDMAAISTSALAQRDVTTFIALAENYARTAERPTVASFLTWLDIAKDSASAPSRALPPPTPGAVTITTIHQAKGLEWDCVIVPFQVEDTFPQSTRRATLLMKADDELPGPLRSDADYLPELALGEGLSQTAILANYRRDEHHRHILEERRLAYVAYTRARTQLILTSSWYMSTDADARVRDESRFLADTSFATLPVSVPADVTKDEAGDIVAALTDNVAAATWEEPRLFPALRHVAALVDQRGVEWSDELPLTDETVRDLVAGRRAPHGPVEAAIVDGRDCGLGDPLGQVARVLAQRAQAGHRESVQLPRRLTTTGLARLGDDEELARFLDDLRRPVPPQRSGGAEIGSRVHEVLAIVLRSLANGGEREQLRELVNATYDELEPKQATQVKALVDVVIEGDLLEEYAPVEVEYDVATVIGETVIAARLDALMRSRSSGRLVICDWKTDRLSPSDPVPPAYVTQLCIYRMALAETLGIAEADIDLRLVFLRANRIVDVDEVSPHARQSIRGEVADVLERARDRARGIYLT</sequence>
<dbReference type="InterPro" id="IPR014017">
    <property type="entry name" value="DNA_helicase_UvrD-like_C"/>
</dbReference>
<reference evidence="17 18" key="1">
    <citation type="submission" date="2020-08" db="EMBL/GenBank/DDBJ databases">
        <title>Winkia gen. nov., sp. nov., isolated from faeces of the Anser albifrons in China.</title>
        <authorList>
            <person name="Liu Q."/>
        </authorList>
    </citation>
    <scope>NUCLEOTIDE SEQUENCE [LARGE SCALE GENOMIC DNA]</scope>
    <source>
        <strain evidence="17 18">C62</strain>
    </source>
</reference>
<dbReference type="EMBL" id="JACRUO010000003">
    <property type="protein sequence ID" value="MBD3690174.1"/>
    <property type="molecule type" value="Genomic_DNA"/>
</dbReference>
<evidence type="ECO:0000256" key="7">
    <source>
        <dbReference type="ARBA" id="ARBA00022840"/>
    </source>
</evidence>
<evidence type="ECO:0000256" key="10">
    <source>
        <dbReference type="ARBA" id="ARBA00023235"/>
    </source>
</evidence>
<evidence type="ECO:0000256" key="14">
    <source>
        <dbReference type="PROSITE-ProRule" id="PRU00560"/>
    </source>
</evidence>
<dbReference type="PANTHER" id="PTHR11070">
    <property type="entry name" value="UVRD / RECB / PCRA DNA HELICASE FAMILY MEMBER"/>
    <property type="match status" value="1"/>
</dbReference>
<name>A0A8I0KWN7_9ACTO</name>
<dbReference type="SUPFAM" id="SSF52980">
    <property type="entry name" value="Restriction endonuclease-like"/>
    <property type="match status" value="1"/>
</dbReference>
<evidence type="ECO:0000256" key="8">
    <source>
        <dbReference type="ARBA" id="ARBA00023125"/>
    </source>
</evidence>
<organism evidence="17 18">
    <name type="scientific">Nanchangia anserum</name>
    <dbReference type="NCBI Taxonomy" id="2692125"/>
    <lineage>
        <taxon>Bacteria</taxon>
        <taxon>Bacillati</taxon>
        <taxon>Actinomycetota</taxon>
        <taxon>Actinomycetes</taxon>
        <taxon>Actinomycetales</taxon>
        <taxon>Actinomycetaceae</taxon>
        <taxon>Nanchangia</taxon>
    </lineage>
</organism>
<evidence type="ECO:0000256" key="1">
    <source>
        <dbReference type="ARBA" id="ARBA00022722"/>
    </source>
</evidence>
<keyword evidence="9" id="KW-0234">DNA repair</keyword>
<evidence type="ECO:0000256" key="3">
    <source>
        <dbReference type="ARBA" id="ARBA00022763"/>
    </source>
</evidence>
<dbReference type="PROSITE" id="PS51217">
    <property type="entry name" value="UVRD_HELICASE_CTER"/>
    <property type="match status" value="1"/>
</dbReference>
<evidence type="ECO:0000256" key="11">
    <source>
        <dbReference type="ARBA" id="ARBA00034617"/>
    </source>
</evidence>
<gene>
    <name evidence="17" type="ORF">H8R10_08040</name>
</gene>
<evidence type="ECO:0000313" key="17">
    <source>
        <dbReference type="EMBL" id="MBD3690174.1"/>
    </source>
</evidence>
<dbReference type="InterPro" id="IPR011335">
    <property type="entry name" value="Restrct_endonuc-II-like"/>
</dbReference>
<keyword evidence="1" id="KW-0540">Nuclease</keyword>
<comment type="catalytic activity">
    <reaction evidence="11">
        <text>Couples ATP hydrolysis with the unwinding of duplex DNA by translocating in the 3'-5' direction.</text>
        <dbReference type="EC" id="5.6.2.4"/>
    </reaction>
</comment>
<protein>
    <recommendedName>
        <fullName evidence="12">DNA 3'-5' helicase</fullName>
        <ecNumber evidence="12">5.6.2.4</ecNumber>
    </recommendedName>
</protein>
<dbReference type="InterPro" id="IPR014016">
    <property type="entry name" value="UvrD-like_ATP-bd"/>
</dbReference>
<dbReference type="CDD" id="cd17932">
    <property type="entry name" value="DEXQc_UvrD"/>
    <property type="match status" value="1"/>
</dbReference>
<dbReference type="PROSITE" id="PS51198">
    <property type="entry name" value="UVRD_HELICASE_ATP_BIND"/>
    <property type="match status" value="1"/>
</dbReference>
<keyword evidence="18" id="KW-1185">Reference proteome</keyword>
<keyword evidence="8" id="KW-0238">DNA-binding</keyword>
<dbReference type="Gene3D" id="3.40.50.300">
    <property type="entry name" value="P-loop containing nucleotide triphosphate hydrolases"/>
    <property type="match status" value="3"/>
</dbReference>
<keyword evidence="10" id="KW-0413">Isomerase</keyword>
<evidence type="ECO:0000256" key="13">
    <source>
        <dbReference type="ARBA" id="ARBA00048988"/>
    </source>
</evidence>
<dbReference type="InterPro" id="IPR011604">
    <property type="entry name" value="PDDEXK-like_dom_sf"/>
</dbReference>
<evidence type="ECO:0000256" key="4">
    <source>
        <dbReference type="ARBA" id="ARBA00022801"/>
    </source>
</evidence>
<dbReference type="GO" id="GO:0005524">
    <property type="term" value="F:ATP binding"/>
    <property type="evidence" value="ECO:0007669"/>
    <property type="project" value="UniProtKB-UniRule"/>
</dbReference>
<dbReference type="Pfam" id="PF00580">
    <property type="entry name" value="UvrD-helicase"/>
    <property type="match status" value="1"/>
</dbReference>
<evidence type="ECO:0000256" key="5">
    <source>
        <dbReference type="ARBA" id="ARBA00022806"/>
    </source>
</evidence>
<evidence type="ECO:0000256" key="6">
    <source>
        <dbReference type="ARBA" id="ARBA00022839"/>
    </source>
</evidence>
<dbReference type="EC" id="5.6.2.4" evidence="12"/>
<feature type="domain" description="UvrD-like helicase C-terminal" evidence="16">
    <location>
        <begin position="352"/>
        <end position="662"/>
    </location>
</feature>
<dbReference type="GO" id="GO:0043138">
    <property type="term" value="F:3'-5' DNA helicase activity"/>
    <property type="evidence" value="ECO:0007669"/>
    <property type="project" value="UniProtKB-EC"/>
</dbReference>
<evidence type="ECO:0000256" key="12">
    <source>
        <dbReference type="ARBA" id="ARBA00034808"/>
    </source>
</evidence>
<dbReference type="GO" id="GO:0033202">
    <property type="term" value="C:DNA helicase complex"/>
    <property type="evidence" value="ECO:0007669"/>
    <property type="project" value="TreeGrafter"/>
</dbReference>
<dbReference type="PANTHER" id="PTHR11070:SF55">
    <property type="entry name" value="DNA 3'-5' HELICASE"/>
    <property type="match status" value="1"/>
</dbReference>
<dbReference type="InterPro" id="IPR000212">
    <property type="entry name" value="DNA_helicase_UvrD/REP"/>
</dbReference>
<feature type="domain" description="UvrD-like helicase ATP-binding" evidence="15">
    <location>
        <begin position="18"/>
        <end position="351"/>
    </location>
</feature>
<dbReference type="InterPro" id="IPR038726">
    <property type="entry name" value="PDDEXK_AddAB-type"/>
</dbReference>
<dbReference type="SUPFAM" id="SSF52540">
    <property type="entry name" value="P-loop containing nucleoside triphosphate hydrolases"/>
    <property type="match status" value="1"/>
</dbReference>
<dbReference type="GO" id="GO:0000725">
    <property type="term" value="P:recombinational repair"/>
    <property type="evidence" value="ECO:0007669"/>
    <property type="project" value="TreeGrafter"/>
</dbReference>
<keyword evidence="5 14" id="KW-0347">Helicase</keyword>
<dbReference type="RefSeq" id="WP_191072290.1">
    <property type="nucleotide sequence ID" value="NZ_CP060506.1"/>
</dbReference>
<evidence type="ECO:0000259" key="15">
    <source>
        <dbReference type="PROSITE" id="PS51198"/>
    </source>
</evidence>
<proteinExistence type="predicted"/>
<keyword evidence="7 14" id="KW-0067">ATP-binding</keyword>
<keyword evidence="3" id="KW-0227">DNA damage</keyword>
<dbReference type="AlphaFoldDB" id="A0A8I0KWN7"/>
<comment type="caution">
    <text evidence="17">The sequence shown here is derived from an EMBL/GenBank/DDBJ whole genome shotgun (WGS) entry which is preliminary data.</text>
</comment>
<feature type="binding site" evidence="14">
    <location>
        <begin position="39"/>
        <end position="46"/>
    </location>
    <ligand>
        <name>ATP</name>
        <dbReference type="ChEBI" id="CHEBI:30616"/>
    </ligand>
</feature>